<dbReference type="KEGG" id="vg:24171645"/>
<name>A0A0E3FDE6_9CAUD</name>
<dbReference type="OrthoDB" id="25098at10239"/>
<evidence type="ECO:0000313" key="1">
    <source>
        <dbReference type="EMBL" id="AIX24359.1"/>
    </source>
</evidence>
<dbReference type="InterPro" id="IPR055718">
    <property type="entry name" value="DUF7294"/>
</dbReference>
<dbReference type="Pfam" id="PF23966">
    <property type="entry name" value="DUF7294"/>
    <property type="match status" value="1"/>
</dbReference>
<reference evidence="1 2" key="1">
    <citation type="submission" date="2013-12" db="EMBL/GenBank/DDBJ databases">
        <title>Ecological redundancy of diverse viral populations within a natural community.</title>
        <authorList>
            <person name="Gregory A.C."/>
            <person name="LaButti K."/>
            <person name="Copeland A."/>
            <person name="Woyke T."/>
            <person name="Sullivan M.B."/>
        </authorList>
    </citation>
    <scope>NUCLEOTIDE SEQUENCE [LARGE SCALE GENOMIC DNA]</scope>
    <source>
        <strain evidence="1">Syn7803US105</strain>
    </source>
</reference>
<dbReference type="RefSeq" id="YP_009133575.1">
    <property type="nucleotide sequence ID" value="NC_026924.1"/>
</dbReference>
<evidence type="ECO:0000313" key="2">
    <source>
        <dbReference type="Proteomes" id="UP000033010"/>
    </source>
</evidence>
<sequence>MGATQRTMTDALSHIFVNFSKRKVTLVDDEGYEKDVHWQFNSIGAEGFSETISQIQEIVDNDLITYCFAVK</sequence>
<gene>
    <name evidence="1" type="ORF">Syn7803US105_15</name>
</gene>
<proteinExistence type="predicted"/>
<dbReference type="GeneID" id="24171645"/>
<dbReference type="Proteomes" id="UP000033010">
    <property type="component" value="Segment"/>
</dbReference>
<keyword evidence="2" id="KW-1185">Reference proteome</keyword>
<organism evidence="1 2">
    <name type="scientific">Synechococcus phage ACG-2014g</name>
    <dbReference type="NCBI Taxonomy" id="1493512"/>
    <lineage>
        <taxon>Viruses</taxon>
        <taxon>Duplodnaviria</taxon>
        <taxon>Heunggongvirae</taxon>
        <taxon>Uroviricota</taxon>
        <taxon>Caudoviricetes</taxon>
        <taxon>Pantevenvirales</taxon>
        <taxon>Kyanoviridae</taxon>
        <taxon>Macariavirus</taxon>
        <taxon>Macariavirus tuscon14g</taxon>
    </lineage>
</organism>
<dbReference type="EMBL" id="KJ019071">
    <property type="protein sequence ID" value="AIX24359.1"/>
    <property type="molecule type" value="Genomic_DNA"/>
</dbReference>
<protein>
    <submittedName>
        <fullName evidence="1">Uncharacterized protein</fullName>
    </submittedName>
</protein>
<accession>A0A0E3FDE6</accession>